<sequence length="159" mass="16841">MRTLKQTGSAVSTSDVPPPKKNGRTHGPAEGDDDSAFWEPFPPPVAQNGTDDNGRPLDAPSHEEVDALPSAPEQQVSKPATKQLGLSHFFGASVVTFTIFDDAASSSKSAAKEKEVANKKDVARPVEKKGRGKAAVREGRPSGPRHRQTQEGQGQSCGQ</sequence>
<protein>
    <submittedName>
        <fullName evidence="2">Uncharacterized protein</fullName>
    </submittedName>
</protein>
<accession>A0AAD7CDT1</accession>
<evidence type="ECO:0000313" key="3">
    <source>
        <dbReference type="Proteomes" id="UP001221757"/>
    </source>
</evidence>
<gene>
    <name evidence="2" type="ORF">B0H17DRAFT_1103786</name>
</gene>
<organism evidence="2 3">
    <name type="scientific">Mycena rosella</name>
    <name type="common">Pink bonnet</name>
    <name type="synonym">Agaricus rosellus</name>
    <dbReference type="NCBI Taxonomy" id="1033263"/>
    <lineage>
        <taxon>Eukaryota</taxon>
        <taxon>Fungi</taxon>
        <taxon>Dikarya</taxon>
        <taxon>Basidiomycota</taxon>
        <taxon>Agaricomycotina</taxon>
        <taxon>Agaricomycetes</taxon>
        <taxon>Agaricomycetidae</taxon>
        <taxon>Agaricales</taxon>
        <taxon>Marasmiineae</taxon>
        <taxon>Mycenaceae</taxon>
        <taxon>Mycena</taxon>
    </lineage>
</organism>
<dbReference type="Proteomes" id="UP001221757">
    <property type="component" value="Unassembled WGS sequence"/>
</dbReference>
<feature type="region of interest" description="Disordered" evidence="1">
    <location>
        <begin position="1"/>
        <end position="79"/>
    </location>
</feature>
<feature type="compositionally biased region" description="Polar residues" evidence="1">
    <location>
        <begin position="1"/>
        <end position="15"/>
    </location>
</feature>
<proteinExistence type="predicted"/>
<reference evidence="2" key="1">
    <citation type="submission" date="2023-03" db="EMBL/GenBank/DDBJ databases">
        <title>Massive genome expansion in bonnet fungi (Mycena s.s.) driven by repeated elements and novel gene families across ecological guilds.</title>
        <authorList>
            <consortium name="Lawrence Berkeley National Laboratory"/>
            <person name="Harder C.B."/>
            <person name="Miyauchi S."/>
            <person name="Viragh M."/>
            <person name="Kuo A."/>
            <person name="Thoen E."/>
            <person name="Andreopoulos B."/>
            <person name="Lu D."/>
            <person name="Skrede I."/>
            <person name="Drula E."/>
            <person name="Henrissat B."/>
            <person name="Morin E."/>
            <person name="Kohler A."/>
            <person name="Barry K."/>
            <person name="LaButti K."/>
            <person name="Morin E."/>
            <person name="Salamov A."/>
            <person name="Lipzen A."/>
            <person name="Mereny Z."/>
            <person name="Hegedus B."/>
            <person name="Baldrian P."/>
            <person name="Stursova M."/>
            <person name="Weitz H."/>
            <person name="Taylor A."/>
            <person name="Grigoriev I.V."/>
            <person name="Nagy L.G."/>
            <person name="Martin F."/>
            <person name="Kauserud H."/>
        </authorList>
    </citation>
    <scope>NUCLEOTIDE SEQUENCE</scope>
    <source>
        <strain evidence="2">CBHHK067</strain>
    </source>
</reference>
<feature type="compositionally biased region" description="Polar residues" evidence="1">
    <location>
        <begin position="150"/>
        <end position="159"/>
    </location>
</feature>
<feature type="compositionally biased region" description="Basic and acidic residues" evidence="1">
    <location>
        <begin position="110"/>
        <end position="140"/>
    </location>
</feature>
<dbReference type="AlphaFoldDB" id="A0AAD7CDT1"/>
<feature type="compositionally biased region" description="Basic and acidic residues" evidence="1">
    <location>
        <begin position="52"/>
        <end position="65"/>
    </location>
</feature>
<evidence type="ECO:0000256" key="1">
    <source>
        <dbReference type="SAM" id="MobiDB-lite"/>
    </source>
</evidence>
<name>A0AAD7CDT1_MYCRO</name>
<dbReference type="EMBL" id="JARKIE010000391">
    <property type="protein sequence ID" value="KAJ7645844.1"/>
    <property type="molecule type" value="Genomic_DNA"/>
</dbReference>
<keyword evidence="3" id="KW-1185">Reference proteome</keyword>
<evidence type="ECO:0000313" key="2">
    <source>
        <dbReference type="EMBL" id="KAJ7645844.1"/>
    </source>
</evidence>
<feature type="region of interest" description="Disordered" evidence="1">
    <location>
        <begin position="105"/>
        <end position="159"/>
    </location>
</feature>
<comment type="caution">
    <text evidence="2">The sequence shown here is derived from an EMBL/GenBank/DDBJ whole genome shotgun (WGS) entry which is preliminary data.</text>
</comment>